<dbReference type="RefSeq" id="WP_061458901.1">
    <property type="nucleotide sequence ID" value="NZ_KQ968748.1"/>
</dbReference>
<evidence type="ECO:0000313" key="4">
    <source>
        <dbReference type="EMBL" id="KXU09190.1"/>
    </source>
</evidence>
<dbReference type="GO" id="GO:0006351">
    <property type="term" value="P:DNA-templated transcription"/>
    <property type="evidence" value="ECO:0007669"/>
    <property type="project" value="TreeGrafter"/>
</dbReference>
<evidence type="ECO:0000256" key="1">
    <source>
        <dbReference type="ARBA" id="ARBA00010562"/>
    </source>
</evidence>
<comment type="similarity">
    <text evidence="1">Belongs to the RelB/DinJ antitoxin family.</text>
</comment>
<evidence type="ECO:0000256" key="2">
    <source>
        <dbReference type="ARBA" id="ARBA00022649"/>
    </source>
</evidence>
<comment type="caution">
    <text evidence="4">The sequence shown here is derived from an EMBL/GenBank/DDBJ whole genome shotgun (WGS) entry which is preliminary data.</text>
</comment>
<dbReference type="EMBL" id="LQXV01000164">
    <property type="protein sequence ID" value="KXU09190.1"/>
    <property type="molecule type" value="Genomic_DNA"/>
</dbReference>
<proteinExistence type="inferred from homology"/>
<dbReference type="PANTHER" id="PTHR38781:SF1">
    <property type="entry name" value="ANTITOXIN DINJ-RELATED"/>
    <property type="match status" value="1"/>
</dbReference>
<accession>A0A139R2X4</accession>
<keyword evidence="2" id="KW-1277">Toxin-antitoxin system</keyword>
<organism evidence="4 6">
    <name type="scientific">Streptococcus gallolyticus</name>
    <dbReference type="NCBI Taxonomy" id="315405"/>
    <lineage>
        <taxon>Bacteria</taxon>
        <taxon>Bacillati</taxon>
        <taxon>Bacillota</taxon>
        <taxon>Bacilli</taxon>
        <taxon>Lactobacillales</taxon>
        <taxon>Streptococcaceae</taxon>
        <taxon>Streptococcus</taxon>
    </lineage>
</organism>
<sequence length="82" mass="9129">MATITFKIDDKTKKEASKLYESMGLDLSSALRLFIKQSLVTRSIPFVIKADELTPILDDVAKGVNMSEEFTDVKSLMESLNA</sequence>
<dbReference type="Proteomes" id="UP000071927">
    <property type="component" value="Unassembled WGS sequence"/>
</dbReference>
<dbReference type="Proteomes" id="UP000070198">
    <property type="component" value="Unassembled WGS sequence"/>
</dbReference>
<evidence type="ECO:0000313" key="3">
    <source>
        <dbReference type="EMBL" id="KXT67236.1"/>
    </source>
</evidence>
<dbReference type="PATRIC" id="fig|315405.11.peg.1726"/>
<dbReference type="Gene3D" id="1.10.1220.10">
    <property type="entry name" value="Met repressor-like"/>
    <property type="match status" value="1"/>
</dbReference>
<reference evidence="5 6" key="1">
    <citation type="submission" date="2016-01" db="EMBL/GenBank/DDBJ databases">
        <title>Highly variable Streptococcus oralis are common among viridans streptococci isolated from primates.</title>
        <authorList>
            <person name="Denapaite D."/>
            <person name="Rieger M."/>
            <person name="Koendgen S."/>
            <person name="Brueckner R."/>
            <person name="Ochigava I."/>
            <person name="Kappeler P."/>
            <person name="Maetz-Rensing K."/>
            <person name="Leendertz F."/>
            <person name="Hakenbeck R."/>
        </authorList>
    </citation>
    <scope>NUCLEOTIDE SEQUENCE [LARGE SCALE GENOMIC DNA]</scope>
    <source>
        <strain evidence="3 5">DD02</strain>
        <strain evidence="4 6">DD03</strain>
    </source>
</reference>
<dbReference type="InterPro" id="IPR013321">
    <property type="entry name" value="Arc_rbn_hlx_hlx"/>
</dbReference>
<evidence type="ECO:0000313" key="6">
    <source>
        <dbReference type="Proteomes" id="UP000071927"/>
    </source>
</evidence>
<gene>
    <name evidence="3" type="ORF">SGADD02_01466</name>
    <name evidence="4" type="ORF">SGADD03_00974</name>
</gene>
<dbReference type="InterPro" id="IPR007337">
    <property type="entry name" value="RelB/DinJ"/>
</dbReference>
<dbReference type="Pfam" id="PF04221">
    <property type="entry name" value="RelB"/>
    <property type="match status" value="1"/>
</dbReference>
<protein>
    <submittedName>
        <fullName evidence="4">DNA-damage-inducible protein J</fullName>
    </submittedName>
</protein>
<dbReference type="GO" id="GO:0006355">
    <property type="term" value="P:regulation of DNA-templated transcription"/>
    <property type="evidence" value="ECO:0007669"/>
    <property type="project" value="InterPro"/>
</dbReference>
<dbReference type="EMBL" id="LQOF01000302">
    <property type="protein sequence ID" value="KXT67236.1"/>
    <property type="molecule type" value="Genomic_DNA"/>
</dbReference>
<dbReference type="PANTHER" id="PTHR38781">
    <property type="entry name" value="ANTITOXIN DINJ-RELATED"/>
    <property type="match status" value="1"/>
</dbReference>
<dbReference type="NCBIfam" id="TIGR02384">
    <property type="entry name" value="RelB_DinJ"/>
    <property type="match status" value="1"/>
</dbReference>
<evidence type="ECO:0000313" key="5">
    <source>
        <dbReference type="Proteomes" id="UP000070198"/>
    </source>
</evidence>
<name>A0A139R2X4_9STRE</name>
<dbReference type="AlphaFoldDB" id="A0A139R2X4"/>